<dbReference type="eggNOG" id="ENOG5031EMD">
    <property type="taxonomic scope" value="Bacteria"/>
</dbReference>
<dbReference type="KEGG" id="llo:LLO_3370"/>
<gene>
    <name evidence="2" type="ordered locus">LLO_3370</name>
</gene>
<dbReference type="AlphaFoldDB" id="D3HMY3"/>
<keyword evidence="1" id="KW-0732">Signal</keyword>
<dbReference type="EMBL" id="FN650140">
    <property type="protein sequence ID" value="CBJ13833.1"/>
    <property type="molecule type" value="Genomic_DNA"/>
</dbReference>
<dbReference type="HOGENOM" id="CLU_1822931_0_0_6"/>
<evidence type="ECO:0000256" key="1">
    <source>
        <dbReference type="SAM" id="SignalP"/>
    </source>
</evidence>
<feature type="signal peptide" evidence="1">
    <location>
        <begin position="1"/>
        <end position="20"/>
    </location>
</feature>
<keyword evidence="3" id="KW-1185">Reference proteome</keyword>
<accession>D3HMY3</accession>
<proteinExistence type="predicted"/>
<evidence type="ECO:0000313" key="3">
    <source>
        <dbReference type="Proteomes" id="UP000001060"/>
    </source>
</evidence>
<feature type="chain" id="PRO_5003044977" description="Secreted protein" evidence="1">
    <location>
        <begin position="21"/>
        <end position="141"/>
    </location>
</feature>
<evidence type="ECO:0008006" key="4">
    <source>
        <dbReference type="Google" id="ProtNLM"/>
    </source>
</evidence>
<protein>
    <recommendedName>
        <fullName evidence="4">Secreted protein</fullName>
    </recommendedName>
</protein>
<dbReference type="OrthoDB" id="5637713at2"/>
<dbReference type="Proteomes" id="UP000001060">
    <property type="component" value="Chromosome"/>
</dbReference>
<reference evidence="2 3" key="1">
    <citation type="journal article" date="2010" name="PLoS Genet.">
        <title>Analysis of the Legionella longbeachae genome and transcriptome uncovers unique strategies to cause Legionnaires' disease.</title>
        <authorList>
            <person name="Cazalet C."/>
            <person name="Gomez-Valero L."/>
            <person name="Rusniok C."/>
            <person name="Lomma M."/>
            <person name="Dervins-Ravault D."/>
            <person name="Newton H."/>
            <person name="Sansom F."/>
            <person name="Jarraud S."/>
            <person name="Zidane N."/>
            <person name="Ma L."/>
            <person name="Bouchier C."/>
            <person name="Etienne J."/>
            <person name="Hartland E."/>
            <person name="Buchrieser C."/>
        </authorList>
    </citation>
    <scope>NUCLEOTIDE SEQUENCE [LARGE SCALE GENOMIC DNA]</scope>
    <source>
        <strain evidence="2 3">NSW150</strain>
    </source>
</reference>
<dbReference type="GeneID" id="40927548"/>
<dbReference type="RefSeq" id="WP_003634028.1">
    <property type="nucleotide sequence ID" value="NC_013861.1"/>
</dbReference>
<evidence type="ECO:0000313" key="2">
    <source>
        <dbReference type="EMBL" id="CBJ13833.1"/>
    </source>
</evidence>
<organism evidence="2 3">
    <name type="scientific">Legionella longbeachae serogroup 1 (strain NSW150)</name>
    <dbReference type="NCBI Taxonomy" id="661367"/>
    <lineage>
        <taxon>Bacteria</taxon>
        <taxon>Pseudomonadati</taxon>
        <taxon>Pseudomonadota</taxon>
        <taxon>Gammaproteobacteria</taxon>
        <taxon>Legionellales</taxon>
        <taxon>Legionellaceae</taxon>
        <taxon>Legionella</taxon>
    </lineage>
</organism>
<sequence length="141" mass="15389">MNKKILFALPLVASVWSAHANNCGNLNVSVFNKSGHTCTLRSTNLINGQLIFGQVPGIIENGEKALSFTLQQTYTAGPSIRLEYECDNKTISIVSRQDLCVMYAGSVSGDYSSSNNVHADYVAKIGSWWSSLPGEINWTIE</sequence>
<name>D3HMY3_LEGLN</name>